<sequence length="243" mass="26330">MARMRGFEPANSFGPEVAASYDNSARGDEDAAVAKLAELAKGDSALEFAIGTGRIGLPLSARGIRVDGIELSPDMVEQLRSKPGGALLEVLVGDMTTTTTGRTYPLVYLVFNTIFNLLTQDDQVRCFENAARHLDDEGVFLVEAAVPSAWLPSNSYVNAEHVGASAVVLDVCRYDPATQILDENHVRLDAGGVRLSPISCRLAWPTELDLMARIAGLRLVDRWGGWNHEPYTGEGKHVSVYGR</sequence>
<dbReference type="Proteomes" id="UP000295388">
    <property type="component" value="Unassembled WGS sequence"/>
</dbReference>
<name>A0A4R6K6S0_9ACTN</name>
<dbReference type="OrthoDB" id="3172472at2"/>
<dbReference type="EMBL" id="SNWQ01000013">
    <property type="protein sequence ID" value="TDO45270.1"/>
    <property type="molecule type" value="Genomic_DNA"/>
</dbReference>
<protein>
    <submittedName>
        <fullName evidence="2">Methyltransferase family protein</fullName>
    </submittedName>
</protein>
<keyword evidence="2" id="KW-0808">Transferase</keyword>
<dbReference type="GO" id="GO:0008168">
    <property type="term" value="F:methyltransferase activity"/>
    <property type="evidence" value="ECO:0007669"/>
    <property type="project" value="UniProtKB-KW"/>
</dbReference>
<dbReference type="CDD" id="cd02440">
    <property type="entry name" value="AdoMet_MTases"/>
    <property type="match status" value="1"/>
</dbReference>
<dbReference type="InterPro" id="IPR029063">
    <property type="entry name" value="SAM-dependent_MTases_sf"/>
</dbReference>
<comment type="caution">
    <text evidence="2">The sequence shown here is derived from an EMBL/GenBank/DDBJ whole genome shotgun (WGS) entry which is preliminary data.</text>
</comment>
<proteinExistence type="predicted"/>
<evidence type="ECO:0000313" key="2">
    <source>
        <dbReference type="EMBL" id="TDO45270.1"/>
    </source>
</evidence>
<evidence type="ECO:0000259" key="1">
    <source>
        <dbReference type="Pfam" id="PF13649"/>
    </source>
</evidence>
<dbReference type="Pfam" id="PF13649">
    <property type="entry name" value="Methyltransf_25"/>
    <property type="match status" value="1"/>
</dbReference>
<gene>
    <name evidence="2" type="ORF">EV643_11343</name>
</gene>
<dbReference type="AlphaFoldDB" id="A0A4R6K6S0"/>
<dbReference type="InterPro" id="IPR041698">
    <property type="entry name" value="Methyltransf_25"/>
</dbReference>
<dbReference type="Gene3D" id="2.20.25.570">
    <property type="match status" value="1"/>
</dbReference>
<evidence type="ECO:0000313" key="3">
    <source>
        <dbReference type="Proteomes" id="UP000295388"/>
    </source>
</evidence>
<feature type="domain" description="Methyltransferase" evidence="1">
    <location>
        <begin position="46"/>
        <end position="138"/>
    </location>
</feature>
<keyword evidence="2" id="KW-0489">Methyltransferase</keyword>
<keyword evidence="3" id="KW-1185">Reference proteome</keyword>
<accession>A0A4R6K6S0</accession>
<dbReference type="GO" id="GO:0032259">
    <property type="term" value="P:methylation"/>
    <property type="evidence" value="ECO:0007669"/>
    <property type="project" value="UniProtKB-KW"/>
</dbReference>
<dbReference type="Gene3D" id="3.40.50.150">
    <property type="entry name" value="Vaccinia Virus protein VP39"/>
    <property type="match status" value="1"/>
</dbReference>
<dbReference type="SUPFAM" id="SSF53335">
    <property type="entry name" value="S-adenosyl-L-methionine-dependent methyltransferases"/>
    <property type="match status" value="1"/>
</dbReference>
<reference evidence="2 3" key="1">
    <citation type="submission" date="2019-03" db="EMBL/GenBank/DDBJ databases">
        <title>Genomic Encyclopedia of Type Strains, Phase III (KMG-III): the genomes of soil and plant-associated and newly described type strains.</title>
        <authorList>
            <person name="Whitman W."/>
        </authorList>
    </citation>
    <scope>NUCLEOTIDE SEQUENCE [LARGE SCALE GENOMIC DNA]</scope>
    <source>
        <strain evidence="2 3">VKM Ac-2527</strain>
    </source>
</reference>
<organism evidence="2 3">
    <name type="scientific">Kribbella caucasensis</name>
    <dbReference type="NCBI Taxonomy" id="2512215"/>
    <lineage>
        <taxon>Bacteria</taxon>
        <taxon>Bacillati</taxon>
        <taxon>Actinomycetota</taxon>
        <taxon>Actinomycetes</taxon>
        <taxon>Propionibacteriales</taxon>
        <taxon>Kribbellaceae</taxon>
        <taxon>Kribbella</taxon>
    </lineage>
</organism>